<accession>A0A1H8XG53</accession>
<evidence type="ECO:0000256" key="2">
    <source>
        <dbReference type="ARBA" id="ARBA00004236"/>
    </source>
</evidence>
<dbReference type="PRINTS" id="PR00344">
    <property type="entry name" value="BCTRLSENSOR"/>
</dbReference>
<comment type="subcellular location">
    <subcellularLocation>
        <location evidence="2">Cell membrane</location>
    </subcellularLocation>
</comment>
<dbReference type="EMBL" id="FOEF01000007">
    <property type="protein sequence ID" value="SEP38849.1"/>
    <property type="molecule type" value="Genomic_DNA"/>
</dbReference>
<keyword evidence="7 14" id="KW-0418">Kinase</keyword>
<dbReference type="InterPro" id="IPR003594">
    <property type="entry name" value="HATPase_dom"/>
</dbReference>
<feature type="domain" description="HAMP" evidence="13">
    <location>
        <begin position="212"/>
        <end position="265"/>
    </location>
</feature>
<evidence type="ECO:0000256" key="1">
    <source>
        <dbReference type="ARBA" id="ARBA00000085"/>
    </source>
</evidence>
<dbReference type="RefSeq" id="WP_091618100.1">
    <property type="nucleotide sequence ID" value="NZ_FOEF01000007.1"/>
</dbReference>
<dbReference type="FunFam" id="1.10.287.130:FF:000001">
    <property type="entry name" value="Two-component sensor histidine kinase"/>
    <property type="match status" value="1"/>
</dbReference>
<dbReference type="InterPro" id="IPR003660">
    <property type="entry name" value="HAMP_dom"/>
</dbReference>
<reference evidence="14 15" key="1">
    <citation type="submission" date="2016-10" db="EMBL/GenBank/DDBJ databases">
        <authorList>
            <person name="de Groot N.N."/>
        </authorList>
    </citation>
    <scope>NUCLEOTIDE SEQUENCE [LARGE SCALE GENOMIC DNA]</scope>
    <source>
        <strain evidence="14 15">DSM 44993</strain>
    </source>
</reference>
<gene>
    <name evidence="14" type="ORF">SAMN04489732_107192</name>
</gene>
<dbReference type="SUPFAM" id="SSF55874">
    <property type="entry name" value="ATPase domain of HSP90 chaperone/DNA topoisomerase II/histidine kinase"/>
    <property type="match status" value="1"/>
</dbReference>
<evidence type="ECO:0000313" key="14">
    <source>
        <dbReference type="EMBL" id="SEP38849.1"/>
    </source>
</evidence>
<evidence type="ECO:0000313" key="15">
    <source>
        <dbReference type="Proteomes" id="UP000198582"/>
    </source>
</evidence>
<dbReference type="CDD" id="cd00075">
    <property type="entry name" value="HATPase"/>
    <property type="match status" value="1"/>
</dbReference>
<dbReference type="InterPro" id="IPR050428">
    <property type="entry name" value="TCS_sensor_his_kinase"/>
</dbReference>
<dbReference type="Gene3D" id="1.10.287.130">
    <property type="match status" value="1"/>
</dbReference>
<evidence type="ECO:0000256" key="4">
    <source>
        <dbReference type="ARBA" id="ARBA00022553"/>
    </source>
</evidence>
<keyword evidence="8 11" id="KW-1133">Transmembrane helix</keyword>
<dbReference type="AlphaFoldDB" id="A0A1H8XG53"/>
<keyword evidence="6 11" id="KW-0812">Transmembrane</keyword>
<comment type="catalytic activity">
    <reaction evidence="1">
        <text>ATP + protein L-histidine = ADP + protein N-phospho-L-histidine.</text>
        <dbReference type="EC" id="2.7.13.3"/>
    </reaction>
</comment>
<dbReference type="PANTHER" id="PTHR45436">
    <property type="entry name" value="SENSOR HISTIDINE KINASE YKOH"/>
    <property type="match status" value="1"/>
</dbReference>
<evidence type="ECO:0000256" key="5">
    <source>
        <dbReference type="ARBA" id="ARBA00022679"/>
    </source>
</evidence>
<keyword evidence="5" id="KW-0808">Transferase</keyword>
<dbReference type="GO" id="GO:0005886">
    <property type="term" value="C:plasma membrane"/>
    <property type="evidence" value="ECO:0007669"/>
    <property type="project" value="UniProtKB-SubCell"/>
</dbReference>
<evidence type="ECO:0000259" key="13">
    <source>
        <dbReference type="PROSITE" id="PS50885"/>
    </source>
</evidence>
<evidence type="ECO:0000259" key="12">
    <source>
        <dbReference type="PROSITE" id="PS50109"/>
    </source>
</evidence>
<dbReference type="SUPFAM" id="SSF158472">
    <property type="entry name" value="HAMP domain-like"/>
    <property type="match status" value="1"/>
</dbReference>
<dbReference type="InterPro" id="IPR003661">
    <property type="entry name" value="HisK_dim/P_dom"/>
</dbReference>
<dbReference type="InterPro" id="IPR036890">
    <property type="entry name" value="HATPase_C_sf"/>
</dbReference>
<dbReference type="CDD" id="cd00082">
    <property type="entry name" value="HisKA"/>
    <property type="match status" value="1"/>
</dbReference>
<dbReference type="SMART" id="SM00387">
    <property type="entry name" value="HATPase_c"/>
    <property type="match status" value="1"/>
</dbReference>
<feature type="transmembrane region" description="Helical" evidence="11">
    <location>
        <begin position="20"/>
        <end position="45"/>
    </location>
</feature>
<dbReference type="Pfam" id="PF00512">
    <property type="entry name" value="HisKA"/>
    <property type="match status" value="1"/>
</dbReference>
<dbReference type="Gene3D" id="6.10.340.10">
    <property type="match status" value="1"/>
</dbReference>
<evidence type="ECO:0000256" key="11">
    <source>
        <dbReference type="SAM" id="Phobius"/>
    </source>
</evidence>
<evidence type="ECO:0000256" key="6">
    <source>
        <dbReference type="ARBA" id="ARBA00022692"/>
    </source>
</evidence>
<dbReference type="GO" id="GO:0000155">
    <property type="term" value="F:phosphorelay sensor kinase activity"/>
    <property type="evidence" value="ECO:0007669"/>
    <property type="project" value="InterPro"/>
</dbReference>
<dbReference type="OrthoDB" id="9786919at2"/>
<protein>
    <recommendedName>
        <fullName evidence="3">histidine kinase</fullName>
        <ecNumber evidence="3">2.7.13.3</ecNumber>
    </recommendedName>
</protein>
<evidence type="ECO:0000256" key="3">
    <source>
        <dbReference type="ARBA" id="ARBA00012438"/>
    </source>
</evidence>
<dbReference type="Gene3D" id="3.30.565.10">
    <property type="entry name" value="Histidine kinase-like ATPase, C-terminal domain"/>
    <property type="match status" value="1"/>
</dbReference>
<dbReference type="SUPFAM" id="SSF47384">
    <property type="entry name" value="Homodimeric domain of signal transducing histidine kinase"/>
    <property type="match status" value="1"/>
</dbReference>
<dbReference type="EC" id="2.7.13.3" evidence="3"/>
<dbReference type="PANTHER" id="PTHR45436:SF5">
    <property type="entry name" value="SENSOR HISTIDINE KINASE TRCS"/>
    <property type="match status" value="1"/>
</dbReference>
<evidence type="ECO:0000256" key="10">
    <source>
        <dbReference type="ARBA" id="ARBA00023136"/>
    </source>
</evidence>
<evidence type="ECO:0000256" key="8">
    <source>
        <dbReference type="ARBA" id="ARBA00022989"/>
    </source>
</evidence>
<dbReference type="Pfam" id="PF00672">
    <property type="entry name" value="HAMP"/>
    <property type="match status" value="1"/>
</dbReference>
<dbReference type="InterPro" id="IPR004358">
    <property type="entry name" value="Sig_transdc_His_kin-like_C"/>
</dbReference>
<organism evidence="14 15">
    <name type="scientific">Amycolatopsis saalfeldensis</name>
    <dbReference type="NCBI Taxonomy" id="394193"/>
    <lineage>
        <taxon>Bacteria</taxon>
        <taxon>Bacillati</taxon>
        <taxon>Actinomycetota</taxon>
        <taxon>Actinomycetes</taxon>
        <taxon>Pseudonocardiales</taxon>
        <taxon>Pseudonocardiaceae</taxon>
        <taxon>Amycolatopsis</taxon>
    </lineage>
</organism>
<dbReference type="CDD" id="cd06225">
    <property type="entry name" value="HAMP"/>
    <property type="match status" value="1"/>
</dbReference>
<dbReference type="InterPro" id="IPR036097">
    <property type="entry name" value="HisK_dim/P_sf"/>
</dbReference>
<feature type="domain" description="Histidine kinase" evidence="12">
    <location>
        <begin position="280"/>
        <end position="492"/>
    </location>
</feature>
<keyword evidence="9" id="KW-0902">Two-component regulatory system</keyword>
<dbReference type="Pfam" id="PF02518">
    <property type="entry name" value="HATPase_c"/>
    <property type="match status" value="1"/>
</dbReference>
<keyword evidence="4" id="KW-0597">Phosphoprotein</keyword>
<feature type="transmembrane region" description="Helical" evidence="11">
    <location>
        <begin position="190"/>
        <end position="211"/>
    </location>
</feature>
<keyword evidence="15" id="KW-1185">Reference proteome</keyword>
<dbReference type="PROSITE" id="PS50885">
    <property type="entry name" value="HAMP"/>
    <property type="match status" value="1"/>
</dbReference>
<name>A0A1H8XG53_9PSEU</name>
<proteinExistence type="predicted"/>
<sequence length="503" mass="54098">MSRERLRWLVRGRLRLRVLVPVVSVTLVALVAFDLAAVTALRSYLMGQTDTSLSNAAQAVRPQLNELPPGPELPPGADVMHHPDAIGKWIDTHHFLVGMYSMLYIPQIDGAPDFRAAIADEDGPPTPAVDDHAPNVPVDLAGLVVDGRTQDTVSALGDPLRSIALRGPNGTLVISTSLSDADRIVDRMRLIVALGSAAAVLLIGLAVFWLLRRGFRPIETMAAQADRITAGDLTDRVTPQDPSGEVGRLGAALNGMLARIEASVQEREAGQELMRRFFADASHELRTPLASLRANAELYQQGALPERAQVDEVMRRIGLEARRMSGLVDDMLRLARLDQHPDRQREPVDLSGLVTGRVEAARVAAPGHRWRAEIAGGVVVVGDEELVRRAVDNLLANVRAHTPEGTAATVTLSEHGDTVEIEVADTGPGVSAGRLPRIFDRFYRADTTARGRGSGLGLAIVTQIATVHNGSVTAGPNEPHGLRVKLTLPTALTRDSHDSPAEF</sequence>
<dbReference type="STRING" id="394193.SAMN04489732_107192"/>
<evidence type="ECO:0000256" key="7">
    <source>
        <dbReference type="ARBA" id="ARBA00022777"/>
    </source>
</evidence>
<keyword evidence="10 11" id="KW-0472">Membrane</keyword>
<evidence type="ECO:0000256" key="9">
    <source>
        <dbReference type="ARBA" id="ARBA00023012"/>
    </source>
</evidence>
<dbReference type="SMART" id="SM00388">
    <property type="entry name" value="HisKA"/>
    <property type="match status" value="1"/>
</dbReference>
<dbReference type="PROSITE" id="PS50109">
    <property type="entry name" value="HIS_KIN"/>
    <property type="match status" value="1"/>
</dbReference>
<dbReference type="InterPro" id="IPR005467">
    <property type="entry name" value="His_kinase_dom"/>
</dbReference>
<dbReference type="SMART" id="SM00304">
    <property type="entry name" value="HAMP"/>
    <property type="match status" value="1"/>
</dbReference>
<dbReference type="Proteomes" id="UP000198582">
    <property type="component" value="Unassembled WGS sequence"/>
</dbReference>